<dbReference type="Proteomes" id="UP001465668">
    <property type="component" value="Unassembled WGS sequence"/>
</dbReference>
<sequence>MKGLIPYHLSLSDSALLKDIEQDDTASSDDTGTRKTCNTAPDMTVVRKVLCKHRFMIQNHHIFTDGTYTVSRLRPIATQNPSSNGFWSRTYNNVAFAIRETYAIWMDLRGLMAARRELRRQGSLQPGGFYEVGSDLPGRDDTCMVTIVPIVDLL</sequence>
<dbReference type="EMBL" id="JARVKM010000015">
    <property type="protein sequence ID" value="KAK9778577.1"/>
    <property type="molecule type" value="Genomic_DNA"/>
</dbReference>
<protein>
    <submittedName>
        <fullName evidence="1">Uncharacterized protein</fullName>
    </submittedName>
</protein>
<reference evidence="1 2" key="1">
    <citation type="submission" date="2024-02" db="EMBL/GenBank/DDBJ databases">
        <title>First draft genome assembly of two strains of Seiridium cardinale.</title>
        <authorList>
            <person name="Emiliani G."/>
            <person name="Scali E."/>
        </authorList>
    </citation>
    <scope>NUCLEOTIDE SEQUENCE [LARGE SCALE GENOMIC DNA]</scope>
    <source>
        <strain evidence="1 2">BM-138-000479</strain>
    </source>
</reference>
<name>A0ABR2XXR2_9PEZI</name>
<gene>
    <name evidence="1" type="ORF">SCAR479_04599</name>
</gene>
<organism evidence="1 2">
    <name type="scientific">Seiridium cardinale</name>
    <dbReference type="NCBI Taxonomy" id="138064"/>
    <lineage>
        <taxon>Eukaryota</taxon>
        <taxon>Fungi</taxon>
        <taxon>Dikarya</taxon>
        <taxon>Ascomycota</taxon>
        <taxon>Pezizomycotina</taxon>
        <taxon>Sordariomycetes</taxon>
        <taxon>Xylariomycetidae</taxon>
        <taxon>Amphisphaeriales</taxon>
        <taxon>Sporocadaceae</taxon>
        <taxon>Seiridium</taxon>
    </lineage>
</organism>
<evidence type="ECO:0000313" key="1">
    <source>
        <dbReference type="EMBL" id="KAK9778577.1"/>
    </source>
</evidence>
<evidence type="ECO:0000313" key="2">
    <source>
        <dbReference type="Proteomes" id="UP001465668"/>
    </source>
</evidence>
<keyword evidence="2" id="KW-1185">Reference proteome</keyword>
<accession>A0ABR2XXR2</accession>
<proteinExistence type="predicted"/>
<comment type="caution">
    <text evidence="1">The sequence shown here is derived from an EMBL/GenBank/DDBJ whole genome shotgun (WGS) entry which is preliminary data.</text>
</comment>